<reference evidence="1 2" key="1">
    <citation type="journal article" date="2019" name="Microb. Cell Fact.">
        <title>Exploring novel herbicidin analogues by transcriptional regulator overexpression and MS/MS molecular networking.</title>
        <authorList>
            <person name="Shi Y."/>
            <person name="Gu R."/>
            <person name="Li Y."/>
            <person name="Wang X."/>
            <person name="Ren W."/>
            <person name="Li X."/>
            <person name="Wang L."/>
            <person name="Xie Y."/>
            <person name="Hong B."/>
        </authorList>
    </citation>
    <scope>NUCLEOTIDE SEQUENCE [LARGE SCALE GENOMIC DNA]</scope>
    <source>
        <strain evidence="1 2">US-43</strain>
    </source>
</reference>
<evidence type="ECO:0008006" key="3">
    <source>
        <dbReference type="Google" id="ProtNLM"/>
    </source>
</evidence>
<keyword evidence="2" id="KW-1185">Reference proteome</keyword>
<proteinExistence type="predicted"/>
<sequence>MSRNATAVALSLPGARGWDFGDYPYALEPLTLPHPGDPWPLAPAAGPELREVCRELLAAADEGALCTEPVTEEGLERLFWFRWITGHHISFVLWRLVAAALDRLGAGEEEDLATAREIHHHVRAYSAMMLYTGSSTPEIYNAVIRPSMYRLHSTFSGTWAADFPAVRSLFRGRKVPPVPAGEAGALVREVALGHRIHLGTAAKLVADGRSLLQHLVDNPPERQPRMWTSVFDCYFLTLRAPVAGQEVLAQLLRRCKAVAMDLTTNGLYPSVAHYPGPAPDELCTPDVLACENELTDIVLRTAALATATSAEPTGTGPTSPRRNG</sequence>
<protein>
    <recommendedName>
        <fullName evidence="3">L-tyrosine 3-hydroxylase</fullName>
    </recommendedName>
</protein>
<evidence type="ECO:0000313" key="2">
    <source>
        <dbReference type="Proteomes" id="UP000327000"/>
    </source>
</evidence>
<comment type="caution">
    <text evidence="1">The sequence shown here is derived from an EMBL/GenBank/DDBJ whole genome shotgun (WGS) entry which is preliminary data.</text>
</comment>
<name>A0A5N5W4C1_STRMB</name>
<organism evidence="1 2">
    <name type="scientific">Streptomyces mobaraensis</name>
    <name type="common">Streptoverticillium mobaraense</name>
    <dbReference type="NCBI Taxonomy" id="35621"/>
    <lineage>
        <taxon>Bacteria</taxon>
        <taxon>Bacillati</taxon>
        <taxon>Actinomycetota</taxon>
        <taxon>Actinomycetes</taxon>
        <taxon>Kitasatosporales</taxon>
        <taxon>Streptomycetaceae</taxon>
        <taxon>Streptomyces</taxon>
    </lineage>
</organism>
<evidence type="ECO:0000313" key="1">
    <source>
        <dbReference type="EMBL" id="KAB7836977.1"/>
    </source>
</evidence>
<dbReference type="EMBL" id="VOKX01000098">
    <property type="protein sequence ID" value="KAB7836977.1"/>
    <property type="molecule type" value="Genomic_DNA"/>
</dbReference>
<dbReference type="RefSeq" id="WP_152264995.1">
    <property type="nucleotide sequence ID" value="NZ_JBFADJ010000018.1"/>
</dbReference>
<dbReference type="Proteomes" id="UP000327000">
    <property type="component" value="Unassembled WGS sequence"/>
</dbReference>
<dbReference type="OrthoDB" id="3687546at2"/>
<accession>A0A5N5W4C1</accession>
<gene>
    <name evidence="1" type="ORF">FRZ00_24745</name>
</gene>
<dbReference type="AlphaFoldDB" id="A0A5N5W4C1"/>